<accession>A0A7U3VP82</accession>
<organism evidence="1 2">
    <name type="scientific">Actinacidiphila reveromycinica</name>
    <dbReference type="NCBI Taxonomy" id="659352"/>
    <lineage>
        <taxon>Bacteria</taxon>
        <taxon>Bacillati</taxon>
        <taxon>Actinomycetota</taxon>
        <taxon>Actinomycetes</taxon>
        <taxon>Kitasatosporales</taxon>
        <taxon>Streptomycetaceae</taxon>
        <taxon>Actinacidiphila</taxon>
    </lineage>
</organism>
<evidence type="ECO:0000313" key="1">
    <source>
        <dbReference type="EMBL" id="BBA98472.1"/>
    </source>
</evidence>
<protein>
    <submittedName>
        <fullName evidence="1">Uncharacterized protein</fullName>
    </submittedName>
</protein>
<gene>
    <name evidence="1" type="ORF">RVR_4663</name>
</gene>
<reference evidence="1 2" key="2">
    <citation type="journal article" date="2011" name="J. Antibiot.">
        <title>Furaquinocins I and J: novel polyketide isoprenoid hybrid compounds from Streptomyces reveromyceticus SN-593.</title>
        <authorList>
            <person name="Panthee S."/>
            <person name="Takahashi S."/>
            <person name="Takagi H."/>
            <person name="Nogawa T."/>
            <person name="Oowada E."/>
            <person name="Uramoto M."/>
            <person name="Osada H."/>
        </authorList>
    </citation>
    <scope>NUCLEOTIDE SEQUENCE [LARGE SCALE GENOMIC DNA]</scope>
    <source>
        <strain evidence="1 2">SN-593</strain>
    </source>
</reference>
<keyword evidence="2" id="KW-1185">Reference proteome</keyword>
<name>A0A7U3VP82_9ACTN</name>
<reference evidence="1 2" key="3">
    <citation type="journal article" date="2011" name="Nat. Chem. Biol.">
        <title>Reveromycin A biosynthesis uses RevG and RevJ for stereospecific spiroacetal formation.</title>
        <authorList>
            <person name="Takahashi S."/>
            <person name="Toyoda A."/>
            <person name="Sekiyama Y."/>
            <person name="Takagi H."/>
            <person name="Nogawa T."/>
            <person name="Uramoto M."/>
            <person name="Suzuki R."/>
            <person name="Koshino H."/>
            <person name="Kumano T."/>
            <person name="Panthee S."/>
            <person name="Dairi T."/>
            <person name="Ishikawa J."/>
            <person name="Ikeda H."/>
            <person name="Sakaki Y."/>
            <person name="Osada H."/>
        </authorList>
    </citation>
    <scope>NUCLEOTIDE SEQUENCE [LARGE SCALE GENOMIC DNA]</scope>
    <source>
        <strain evidence="1 2">SN-593</strain>
    </source>
</reference>
<dbReference type="Proteomes" id="UP000595703">
    <property type="component" value="Chromosome"/>
</dbReference>
<proteinExistence type="predicted"/>
<sequence>MKESIRMSSVHPRGFTCGQRTFVPPGLVTAVLGVANSVPPAWDGLVYSPDDVGRLLVCTLQAHRGRVHHGVVLNLRGPDAGTVWAAWRDGAEPYLAILLPDCPGATADGGEGCSEFAGHPGAHGWELADPVMPPALLALFGPLLAEQDRPPDGRVLDAATRFHRPTTNRNPAR</sequence>
<dbReference type="AlphaFoldDB" id="A0A7U3VP82"/>
<dbReference type="EMBL" id="AP018365">
    <property type="protein sequence ID" value="BBA98472.1"/>
    <property type="molecule type" value="Genomic_DNA"/>
</dbReference>
<evidence type="ECO:0000313" key="2">
    <source>
        <dbReference type="Proteomes" id="UP000595703"/>
    </source>
</evidence>
<reference evidence="1 2" key="4">
    <citation type="journal article" date="2020" name="Sci. Rep.">
        <title>beta-carboline chemical signals induce reveromycin production through a LuxR family regulator in Streptomyces sp. SN-593.</title>
        <authorList>
            <person name="Panthee S."/>
            <person name="Kito N."/>
            <person name="Hayashi T."/>
            <person name="Shimizu T."/>
            <person name="Ishikawa J."/>
            <person name="Hamamoto H."/>
            <person name="Osada H."/>
            <person name="Takahashi S."/>
        </authorList>
    </citation>
    <scope>NUCLEOTIDE SEQUENCE [LARGE SCALE GENOMIC DNA]</scope>
    <source>
        <strain evidence="1 2">SN-593</strain>
    </source>
</reference>
<reference evidence="1 2" key="1">
    <citation type="journal article" date="2010" name="J. Bacteriol.">
        <title>Biochemical characterization of a novel indole prenyltransferase from Streptomyces sp. SN-593.</title>
        <authorList>
            <person name="Takahashi S."/>
            <person name="Takagi H."/>
            <person name="Toyoda A."/>
            <person name="Uramoto M."/>
            <person name="Nogawa T."/>
            <person name="Ueki M."/>
            <person name="Sakaki Y."/>
            <person name="Osada H."/>
        </authorList>
    </citation>
    <scope>NUCLEOTIDE SEQUENCE [LARGE SCALE GENOMIC DNA]</scope>
    <source>
        <strain evidence="1 2">SN-593</strain>
    </source>
</reference>
<dbReference type="KEGG" id="arev:RVR_4663"/>